<protein>
    <submittedName>
        <fullName evidence="3">Oxidoreductase</fullName>
    </submittedName>
</protein>
<evidence type="ECO:0000259" key="1">
    <source>
        <dbReference type="Pfam" id="PF01408"/>
    </source>
</evidence>
<reference evidence="4" key="1">
    <citation type="submission" date="2018-05" db="EMBL/GenBank/DDBJ databases">
        <title>Genome sequencing of Phenylobacterium sp. HYN0004.</title>
        <authorList>
            <person name="Yi H."/>
            <person name="Baek C."/>
        </authorList>
    </citation>
    <scope>NUCLEOTIDE SEQUENCE [LARGE SCALE GENOMIC DNA]</scope>
    <source>
        <strain evidence="4">HYN0004</strain>
    </source>
</reference>
<dbReference type="Pfam" id="PF01408">
    <property type="entry name" value="GFO_IDH_MocA"/>
    <property type="match status" value="1"/>
</dbReference>
<feature type="domain" description="Gfo/Idh/MocA-like oxidoreductase C-terminal" evidence="2">
    <location>
        <begin position="134"/>
        <end position="348"/>
    </location>
</feature>
<dbReference type="AlphaFoldDB" id="A0A2Z3HYQ9"/>
<proteinExistence type="predicted"/>
<dbReference type="Gene3D" id="3.40.50.720">
    <property type="entry name" value="NAD(P)-binding Rossmann-like Domain"/>
    <property type="match status" value="1"/>
</dbReference>
<dbReference type="SUPFAM" id="SSF51735">
    <property type="entry name" value="NAD(P)-binding Rossmann-fold domains"/>
    <property type="match status" value="1"/>
</dbReference>
<organism evidence="3 4">
    <name type="scientific">Phenylobacterium parvum</name>
    <dbReference type="NCBI Taxonomy" id="2201350"/>
    <lineage>
        <taxon>Bacteria</taxon>
        <taxon>Pseudomonadati</taxon>
        <taxon>Pseudomonadota</taxon>
        <taxon>Alphaproteobacteria</taxon>
        <taxon>Caulobacterales</taxon>
        <taxon>Caulobacteraceae</taxon>
        <taxon>Phenylobacterium</taxon>
    </lineage>
</organism>
<dbReference type="InterPro" id="IPR051450">
    <property type="entry name" value="Gfo/Idh/MocA_Oxidoreductases"/>
</dbReference>
<dbReference type="Gene3D" id="3.30.360.10">
    <property type="entry name" value="Dihydrodipicolinate Reductase, domain 2"/>
    <property type="match status" value="1"/>
</dbReference>
<dbReference type="InterPro" id="IPR004104">
    <property type="entry name" value="Gfo/Idh/MocA-like_OxRdtase_C"/>
</dbReference>
<dbReference type="EMBL" id="CP029479">
    <property type="protein sequence ID" value="AWM78481.1"/>
    <property type="molecule type" value="Genomic_DNA"/>
</dbReference>
<evidence type="ECO:0000313" key="4">
    <source>
        <dbReference type="Proteomes" id="UP000247763"/>
    </source>
</evidence>
<dbReference type="KEGG" id="phb:HYN04_12400"/>
<dbReference type="RefSeq" id="WP_110451047.1">
    <property type="nucleotide sequence ID" value="NZ_CP029479.1"/>
</dbReference>
<evidence type="ECO:0000259" key="2">
    <source>
        <dbReference type="Pfam" id="PF02894"/>
    </source>
</evidence>
<dbReference type="InterPro" id="IPR000683">
    <property type="entry name" value="Gfo/Idh/MocA-like_OxRdtase_N"/>
</dbReference>
<dbReference type="SUPFAM" id="SSF55347">
    <property type="entry name" value="Glyceraldehyde-3-phosphate dehydrogenase-like, C-terminal domain"/>
    <property type="match status" value="1"/>
</dbReference>
<keyword evidence="4" id="KW-1185">Reference proteome</keyword>
<dbReference type="GO" id="GO:0000166">
    <property type="term" value="F:nucleotide binding"/>
    <property type="evidence" value="ECO:0007669"/>
    <property type="project" value="InterPro"/>
</dbReference>
<dbReference type="OrthoDB" id="9792935at2"/>
<accession>A0A2Z3HYQ9</accession>
<dbReference type="InterPro" id="IPR036291">
    <property type="entry name" value="NAD(P)-bd_dom_sf"/>
</dbReference>
<dbReference type="Proteomes" id="UP000247763">
    <property type="component" value="Chromosome"/>
</dbReference>
<dbReference type="PANTHER" id="PTHR43377:SF8">
    <property type="entry name" value="BLR3664 PROTEIN"/>
    <property type="match status" value="1"/>
</dbReference>
<sequence>MSRVRLVVVGPGLMGMKHIALVGAHPGAELVAIVQPEPVHARELSDTLGVPVHADVETCLEAEKPDGVILSSPNVFHFEQARACAEAGVPMLVEKPITDDVREAEILVEMVAARGIPTMVGHHRAHSPLVQAAREVVQSGRLGRLVAFQGSAVFRKPDDYFAAAPWRTRPGGGPILINLIHEIGMMRTFCGEIEAVQAMTSSRVRGHAVEDSAAITLSFRGGALGVFMLSDSGASARSWEQTTGENPAFFQSGEETCYTLTGERGTLHFPTLRLETFATKAEASWMKPFSVETVPVTRRDPLQAQLDNFLAVIRGEAEVVVTPLDGLRNLRVIDAIQRSAASGRRVEVAD</sequence>
<evidence type="ECO:0000313" key="3">
    <source>
        <dbReference type="EMBL" id="AWM78481.1"/>
    </source>
</evidence>
<gene>
    <name evidence="3" type="ORF">HYN04_12400</name>
</gene>
<name>A0A2Z3HYQ9_9CAUL</name>
<dbReference type="Pfam" id="PF02894">
    <property type="entry name" value="GFO_IDH_MocA_C"/>
    <property type="match status" value="1"/>
</dbReference>
<dbReference type="PANTHER" id="PTHR43377">
    <property type="entry name" value="BILIVERDIN REDUCTASE A"/>
    <property type="match status" value="1"/>
</dbReference>
<feature type="domain" description="Gfo/Idh/MocA-like oxidoreductase N-terminal" evidence="1">
    <location>
        <begin position="5"/>
        <end position="122"/>
    </location>
</feature>